<feature type="short sequence motif" description="HXTX 1" evidence="2">
    <location>
        <begin position="40"/>
        <end position="43"/>
    </location>
</feature>
<dbReference type="PANTHER" id="PTHR35561">
    <property type="entry name" value="RNA 2',3'-CYCLIC PHOSPHODIESTERASE"/>
    <property type="match status" value="1"/>
</dbReference>
<keyword evidence="3" id="KW-0436">Ligase</keyword>
<comment type="function">
    <text evidence="2">Hydrolyzes RNA 2',3'-cyclic phosphodiester to an RNA 2'-phosphomonoester.</text>
</comment>
<dbReference type="NCBIfam" id="TIGR02258">
    <property type="entry name" value="2_5_ligase"/>
    <property type="match status" value="1"/>
</dbReference>
<accession>A0A1M6GRP7</accession>
<dbReference type="Proteomes" id="UP000324781">
    <property type="component" value="Unassembled WGS sequence"/>
</dbReference>
<sequence>MRCFVAIEFDDGTRAVLDGIQEYLRENGIRGNFSRLPNLHLTLKFLGEVSPASLPALESVLQKVALRHEPFVLELGELGKFSKGSRPIIWCGIKPNKQLFSLQKDLADELAAAFSEFSGQERYKPHITLVREAALDDSRGFAGKTAVSHASEGTPLDDLLKHARVPEHRIAVGGISLMESTRREGKLVYLQQSFFPLSKN</sequence>
<proteinExistence type="inferred from homology"/>
<dbReference type="RefSeq" id="WP_149678804.1">
    <property type="nucleotide sequence ID" value="NZ_DAONMB010000087.1"/>
</dbReference>
<dbReference type="GO" id="GO:0004113">
    <property type="term" value="F:2',3'-cyclic-nucleotide 3'-phosphodiesterase activity"/>
    <property type="evidence" value="ECO:0007669"/>
    <property type="project" value="InterPro"/>
</dbReference>
<comment type="similarity">
    <text evidence="2">Belongs to the 2H phosphoesterase superfamily. ThpR family.</text>
</comment>
<keyword evidence="4" id="KW-1185">Reference proteome</keyword>
<dbReference type="OrthoDB" id="9789350at2"/>
<evidence type="ECO:0000313" key="4">
    <source>
        <dbReference type="Proteomes" id="UP000324781"/>
    </source>
</evidence>
<dbReference type="HAMAP" id="MF_01940">
    <property type="entry name" value="RNA_CPDase"/>
    <property type="match status" value="1"/>
</dbReference>
<organism evidence="3 4">
    <name type="scientific">Thermoclostridium caenicola</name>
    <dbReference type="NCBI Taxonomy" id="659425"/>
    <lineage>
        <taxon>Bacteria</taxon>
        <taxon>Bacillati</taxon>
        <taxon>Bacillota</taxon>
        <taxon>Clostridia</taxon>
        <taxon>Eubacteriales</taxon>
        <taxon>Oscillospiraceae</taxon>
        <taxon>Thermoclostridium</taxon>
    </lineage>
</organism>
<keyword evidence="1 2" id="KW-0378">Hydrolase</keyword>
<evidence type="ECO:0000256" key="1">
    <source>
        <dbReference type="ARBA" id="ARBA00022801"/>
    </source>
</evidence>
<dbReference type="GO" id="GO:0008664">
    <property type="term" value="F:RNA 2',3'-cyclic 3'-phosphodiesterase activity"/>
    <property type="evidence" value="ECO:0007669"/>
    <property type="project" value="UniProtKB-EC"/>
</dbReference>
<dbReference type="PANTHER" id="PTHR35561:SF1">
    <property type="entry name" value="RNA 2',3'-CYCLIC PHOSPHODIESTERASE"/>
    <property type="match status" value="1"/>
</dbReference>
<feature type="active site" description="Proton donor" evidence="2">
    <location>
        <position position="40"/>
    </location>
</feature>
<dbReference type="InterPro" id="IPR004175">
    <property type="entry name" value="RNA_CPDase"/>
</dbReference>
<gene>
    <name evidence="3" type="ORF">SAMN05444373_10268</name>
</gene>
<name>A0A1M6GRP7_9FIRM</name>
<reference evidence="3 4" key="1">
    <citation type="submission" date="2016-11" db="EMBL/GenBank/DDBJ databases">
        <authorList>
            <person name="Varghese N."/>
            <person name="Submissions S."/>
        </authorList>
    </citation>
    <scope>NUCLEOTIDE SEQUENCE [LARGE SCALE GENOMIC DNA]</scope>
    <source>
        <strain evidence="3 4">DSM 19027</strain>
    </source>
</reference>
<feature type="short sequence motif" description="HXTX 2" evidence="2">
    <location>
        <begin position="126"/>
        <end position="129"/>
    </location>
</feature>
<comment type="catalytic activity">
    <reaction evidence="2">
        <text>a 3'-end 2',3'-cyclophospho-ribonucleotide-RNA + H2O = a 3'-end 2'-phospho-ribonucleotide-RNA + H(+)</text>
        <dbReference type="Rhea" id="RHEA:11828"/>
        <dbReference type="Rhea" id="RHEA-COMP:10464"/>
        <dbReference type="Rhea" id="RHEA-COMP:17353"/>
        <dbReference type="ChEBI" id="CHEBI:15377"/>
        <dbReference type="ChEBI" id="CHEBI:15378"/>
        <dbReference type="ChEBI" id="CHEBI:83064"/>
        <dbReference type="ChEBI" id="CHEBI:173113"/>
        <dbReference type="EC" id="3.1.4.58"/>
    </reaction>
</comment>
<protein>
    <recommendedName>
        <fullName evidence="2">RNA 2',3'-cyclic phosphodiesterase</fullName>
        <shortName evidence="2">RNA 2',3'-CPDase</shortName>
        <ecNumber evidence="2">3.1.4.58</ecNumber>
    </recommendedName>
</protein>
<feature type="active site" description="Proton acceptor" evidence="2">
    <location>
        <position position="126"/>
    </location>
</feature>
<evidence type="ECO:0000313" key="3">
    <source>
        <dbReference type="EMBL" id="SHJ12592.1"/>
    </source>
</evidence>
<dbReference type="GO" id="GO:0016874">
    <property type="term" value="F:ligase activity"/>
    <property type="evidence" value="ECO:0007669"/>
    <property type="project" value="UniProtKB-KW"/>
</dbReference>
<dbReference type="InterPro" id="IPR009097">
    <property type="entry name" value="Cyclic_Pdiesterase"/>
</dbReference>
<dbReference type="SUPFAM" id="SSF55144">
    <property type="entry name" value="LigT-like"/>
    <property type="match status" value="1"/>
</dbReference>
<dbReference type="AlphaFoldDB" id="A0A1M6GRP7"/>
<dbReference type="EMBL" id="FQZP01000026">
    <property type="protein sequence ID" value="SHJ12592.1"/>
    <property type="molecule type" value="Genomic_DNA"/>
</dbReference>
<dbReference type="Gene3D" id="3.90.1140.10">
    <property type="entry name" value="Cyclic phosphodiesterase"/>
    <property type="match status" value="1"/>
</dbReference>
<evidence type="ECO:0000256" key="2">
    <source>
        <dbReference type="HAMAP-Rule" id="MF_01940"/>
    </source>
</evidence>
<dbReference type="EC" id="3.1.4.58" evidence="2"/>
<dbReference type="Pfam" id="PF13563">
    <property type="entry name" value="2_5_RNA_ligase2"/>
    <property type="match status" value="1"/>
</dbReference>